<feature type="region of interest" description="Disordered" evidence="2">
    <location>
        <begin position="1229"/>
        <end position="1326"/>
    </location>
</feature>
<feature type="compositionally biased region" description="Basic and acidic residues" evidence="2">
    <location>
        <begin position="1246"/>
        <end position="1259"/>
    </location>
</feature>
<feature type="compositionally biased region" description="Basic and acidic residues" evidence="2">
    <location>
        <begin position="1315"/>
        <end position="1326"/>
    </location>
</feature>
<sequence>MASYFTSALAQSFKKSQRSLSDLAAGLRSAFLCLSLFLFLASPFVCLLISFIPPAFIFFLFFSEHSPGGVNLKNLVIPQTYESLRLENERTVLSPGRARLAVTLKVILSNRKSLATDGVFHTYVAGTDVVQEKPAIIPANCGFSLFLQRTNNKRAHSLTGNIDGPVPTRDFLSASIPALGGVRHVLTEYMTGVLSSDLKTRWDPLRFPRQMTNIASDFKLFNKDEDLGINRDNQYVRHFPKLMTTPQLPQFFVSTLRALIAFKRNDEKGYNHKVECKFDRIWEPNSPNVRPLQERFVGLSGVLAGSLDQVSLKAAEQVGAINRFLDSRGNRQVTRWEADQWGRWLRVANFAAFSGENFSYTQVAFRLWARFYACQAANAGNTSVKAVTPLQGTGVPLTFINARPVTGPNALNPEGPMWTDDAQDGLRMGTKQFIDAEGLSEPELIELLSCMLPFNDIDHATHLVYRKKDTDSNSEGESSKGKGRELTDLEKFKNTHHMFLTGPTRYVFPNGVDEIFIHYGNSDIPDAATQQRIAESVFCDPSAATIGSVIRYLATKHNAIRDLEQGLEAMLYRGVVFKSDNITGKRENLGSKQYINADGNWQLHLPRDMTASAYFDALRVPLEPSPQLQYVLAMHPREVVQNSVLINHARAVSLNWAAYALSMLGQQWGVAPGTATNQFIRNHVDVWLRQYGIENINIWSTLHANAMALQYGFAPSSFARSTEGLSVLNWWTDYQAPYLANAYHELWMMEMIPSHQLLPFYDENTPAHPTWVDGRPHPTTDFMSFQNWVEVARDLSPFSGRTWMSDGGATRNAQFYVAQGVKNQFRFQGGQPKFKLSRWTAQYQHQAPQNPADQDPTWMEPLNSPFADFLLPGSLPALNMATNRVYAWGVHMPGEVDPLVSRRWHSLSIEESNESLMINYIHPLREKRQIESLHDYSIFIWEKDNRYVGMTSVRYDMPDVAAGARFDPKGIPAMPNYDIPTMAGDEYRSVQPGRIAKNKRKTGGKSSEEKSDEENPRVKVTRFLEHGDLDRDATLTYKAKYPVNIDEVPALPANQVHMTDTNIIYDPVPLAEARTPLDRLALIDAKLSEVDGFEEQLQNERAELHRIREEARQQQIDIAKRVAANTKRHSEQRRRFTNPNQATYLNPGMKKAAPAFSNIPEHVEAVPNDSNSGQAQAGVGRMEQAFAGQYDMADEIKRSYTQVGGRGKVEEIPAIDFSGRKAQPVAVTGSMPRPVYSQIAGRKRKNPEERVNTTRDEASKNTNLHHIPKPGSTQPGGDVSVEHGPTDNAPHASGGDGQAISTAAQKMDEAWQQYSKEHEAVKSAEN</sequence>
<dbReference type="EMBL" id="MT035914">
    <property type="protein sequence ID" value="QKO02083.1"/>
    <property type="molecule type" value="Genomic_RNA"/>
</dbReference>
<evidence type="ECO:0000256" key="3">
    <source>
        <dbReference type="SAM" id="Phobius"/>
    </source>
</evidence>
<keyword evidence="3" id="KW-1133">Transmembrane helix</keyword>
<reference evidence="4" key="1">
    <citation type="journal article" date="2020" name="Virus Evol.">
        <title>Divergent RNA viruses in Macrophomina phaseolina exhibit potential as virocontrol agents.</title>
        <authorList>
            <person name="Wang J."/>
            <person name="Ni Y."/>
            <person name="Liu X."/>
            <person name="Zhao H."/>
            <person name="Xiao Y."/>
            <person name="Xiao X."/>
            <person name="Li S."/>
            <person name="Liu H."/>
        </authorList>
    </citation>
    <scope>NUCLEOTIDE SEQUENCE</scope>
</reference>
<evidence type="ECO:0000256" key="1">
    <source>
        <dbReference type="SAM" id="Coils"/>
    </source>
</evidence>
<accession>A0A7S5WLV3</accession>
<protein>
    <submittedName>
        <fullName evidence="4">Uncharacterized protein</fullName>
    </submittedName>
</protein>
<feature type="compositionally biased region" description="Basic and acidic residues" evidence="2">
    <location>
        <begin position="1006"/>
        <end position="1017"/>
    </location>
</feature>
<feature type="region of interest" description="Disordered" evidence="2">
    <location>
        <begin position="988"/>
        <end position="1017"/>
    </location>
</feature>
<evidence type="ECO:0000313" key="4">
    <source>
        <dbReference type="EMBL" id="QKO02083.1"/>
    </source>
</evidence>
<feature type="coiled-coil region" evidence="1">
    <location>
        <begin position="1083"/>
        <end position="1117"/>
    </location>
</feature>
<keyword evidence="1" id="KW-0175">Coiled coil</keyword>
<keyword evidence="3" id="KW-0472">Membrane</keyword>
<feature type="region of interest" description="Disordered" evidence="2">
    <location>
        <begin position="467"/>
        <end position="487"/>
    </location>
</feature>
<feature type="transmembrane region" description="Helical" evidence="3">
    <location>
        <begin position="36"/>
        <end position="62"/>
    </location>
</feature>
<evidence type="ECO:0000256" key="2">
    <source>
        <dbReference type="SAM" id="MobiDB-lite"/>
    </source>
</evidence>
<proteinExistence type="predicted"/>
<name>A0A7S5WLV3_9VIRU</name>
<organism evidence="4">
    <name type="scientific">Macrophomina phaseolina fusagravirus 2</name>
    <dbReference type="NCBI Taxonomy" id="2741668"/>
    <lineage>
        <taxon>Viruses</taxon>
        <taxon>Riboviria</taxon>
    </lineage>
</organism>
<keyword evidence="3" id="KW-0812">Transmembrane</keyword>